<dbReference type="AlphaFoldDB" id="Q21N22"/>
<dbReference type="EMBL" id="CP000282">
    <property type="protein sequence ID" value="ABD79907.1"/>
    <property type="molecule type" value="Genomic_DNA"/>
</dbReference>
<keyword evidence="3" id="KW-1185">Reference proteome</keyword>
<dbReference type="OrthoDB" id="6117641at2"/>
<evidence type="ECO:0000256" key="1">
    <source>
        <dbReference type="SAM" id="SignalP"/>
    </source>
</evidence>
<dbReference type="KEGG" id="sde:Sde_0645"/>
<accession>Q21N22</accession>
<dbReference type="RefSeq" id="WP_011467128.1">
    <property type="nucleotide sequence ID" value="NC_007912.1"/>
</dbReference>
<reference evidence="2 3" key="1">
    <citation type="journal article" date="2008" name="PLoS Genet.">
        <title>Complete genome sequence of the complex carbohydrate-degrading marine bacterium, Saccharophagus degradans strain 2-40 T.</title>
        <authorList>
            <person name="Weiner R.M."/>
            <person name="Taylor L.E.II."/>
            <person name="Henrissat B."/>
            <person name="Hauser L."/>
            <person name="Land M."/>
            <person name="Coutinho P.M."/>
            <person name="Rancurel C."/>
            <person name="Saunders E.H."/>
            <person name="Longmire A.G."/>
            <person name="Zhang H."/>
            <person name="Bayer E.A."/>
            <person name="Gilbert H.J."/>
            <person name="Larimer F."/>
            <person name="Zhulin I.B."/>
            <person name="Ekborg N.A."/>
            <person name="Lamed R."/>
            <person name="Richardson P.M."/>
            <person name="Borovok I."/>
            <person name="Hutcheson S."/>
        </authorList>
    </citation>
    <scope>NUCLEOTIDE SEQUENCE [LARGE SCALE GENOMIC DNA]</scope>
    <source>
        <strain evidence="3">2-40 / ATCC 43961 / DSM 17024</strain>
    </source>
</reference>
<evidence type="ECO:0000313" key="3">
    <source>
        <dbReference type="Proteomes" id="UP000001947"/>
    </source>
</evidence>
<feature type="signal peptide" evidence="1">
    <location>
        <begin position="1"/>
        <end position="25"/>
    </location>
</feature>
<gene>
    <name evidence="2" type="ordered locus">Sde_0645</name>
</gene>
<name>Q21N22_SACD2</name>
<organism evidence="2 3">
    <name type="scientific">Saccharophagus degradans (strain 2-40 / ATCC 43961 / DSM 17024)</name>
    <dbReference type="NCBI Taxonomy" id="203122"/>
    <lineage>
        <taxon>Bacteria</taxon>
        <taxon>Pseudomonadati</taxon>
        <taxon>Pseudomonadota</taxon>
        <taxon>Gammaproteobacteria</taxon>
        <taxon>Cellvibrionales</taxon>
        <taxon>Cellvibrionaceae</taxon>
        <taxon>Saccharophagus</taxon>
    </lineage>
</organism>
<protein>
    <submittedName>
        <fullName evidence="2">Uncharacterized protein</fullName>
    </submittedName>
</protein>
<dbReference type="HOGENOM" id="CLU_2002243_0_0_6"/>
<dbReference type="GeneID" id="98612336"/>
<proteinExistence type="predicted"/>
<evidence type="ECO:0000313" key="2">
    <source>
        <dbReference type="EMBL" id="ABD79907.1"/>
    </source>
</evidence>
<dbReference type="Proteomes" id="UP000001947">
    <property type="component" value="Chromosome"/>
</dbReference>
<sequence>MKLPATHVTKLTALLCMLLTTNLYADVGAPFEVKMVVLENGETRHIKYNIHSGETWWSSTTQWQKIEEPEPISRSTYDYTMVSTGMYWRLIRVDKLTGEAWKNSGGRWVKFTTKPKEEEVKNKY</sequence>
<feature type="chain" id="PRO_5004200262" evidence="1">
    <location>
        <begin position="26"/>
        <end position="124"/>
    </location>
</feature>
<keyword evidence="1" id="KW-0732">Signal</keyword>